<feature type="transmembrane region" description="Helical" evidence="8">
    <location>
        <begin position="254"/>
        <end position="273"/>
    </location>
</feature>
<organism evidence="10 11">
    <name type="scientific">Catenulispora acidiphila (strain DSM 44928 / JCM 14897 / NBRC 102108 / NRRL B-24433 / ID139908)</name>
    <dbReference type="NCBI Taxonomy" id="479433"/>
    <lineage>
        <taxon>Bacteria</taxon>
        <taxon>Bacillati</taxon>
        <taxon>Actinomycetota</taxon>
        <taxon>Actinomycetes</taxon>
        <taxon>Catenulisporales</taxon>
        <taxon>Catenulisporaceae</taxon>
        <taxon>Catenulispora</taxon>
    </lineage>
</organism>
<dbReference type="PROSITE" id="PS50850">
    <property type="entry name" value="MFS"/>
    <property type="match status" value="1"/>
</dbReference>
<protein>
    <submittedName>
        <fullName evidence="10">Drug resistance transporter, EmrB/QacA subfamily</fullName>
    </submittedName>
</protein>
<feature type="transmembrane region" description="Helical" evidence="8">
    <location>
        <begin position="33"/>
        <end position="57"/>
    </location>
</feature>
<dbReference type="PANTHER" id="PTHR42718:SF46">
    <property type="entry name" value="BLR6921 PROTEIN"/>
    <property type="match status" value="1"/>
</dbReference>
<keyword evidence="2" id="KW-0813">Transport</keyword>
<accession>C7PVJ8</accession>
<evidence type="ECO:0000256" key="4">
    <source>
        <dbReference type="ARBA" id="ARBA00022692"/>
    </source>
</evidence>
<evidence type="ECO:0000256" key="1">
    <source>
        <dbReference type="ARBA" id="ARBA00004651"/>
    </source>
</evidence>
<dbReference type="GO" id="GO:0005886">
    <property type="term" value="C:plasma membrane"/>
    <property type="evidence" value="ECO:0007669"/>
    <property type="project" value="UniProtKB-SubCell"/>
</dbReference>
<dbReference type="PANTHER" id="PTHR42718">
    <property type="entry name" value="MAJOR FACILITATOR SUPERFAMILY MULTIDRUG TRANSPORTER MFSC"/>
    <property type="match status" value="1"/>
</dbReference>
<keyword evidence="3" id="KW-1003">Cell membrane</keyword>
<dbReference type="OrthoDB" id="4080117at2"/>
<sequence length="509" mass="52635">MADLRTTGAEAQTADAAPADHTDHTDPHHARRWFILGIIGLAQLMIVLDVTIVNIALPDAQKALGFSNGDRQWIVTAYSLAFGSLLLLFGRVSDVIGRRAMFLIGLVGFAAASALGGAAPNFEILVLARALQGVAGAMLAPAALSLLSTTFTEAKERATAFAVFGGIAGSGAAIGMLLGGVLTEFLNWRWTLFVNVGISVIAIAGAAVLIPRHARSADRPSLDIPGTVLVSAGLFGIVYGFANAESHPWSAPGTWGFLVAGLVLLGAFTFWQTRTKHPLLPLRVILERNRGGSYLAMFLTGIGMFGVFLFLNYYLQEILRYSPVMTGVAFLPMVAALMITATISTTQLYPRVGAKILVFAGMLLAGAGMVWLTGISLTSSYAANILGPTVVVGIGMGAIFAPAMNAATSGVEAGDAGVASAMVNTAQQIGGSIGTALLNSLAASALTSYLVGKNATNPVVQANAAIHSYVVAFWWAAAIFGVGAIICGLILKSGKPDPADPDAAPAIHA</sequence>
<feature type="transmembrane region" description="Helical" evidence="8">
    <location>
        <begin position="472"/>
        <end position="491"/>
    </location>
</feature>
<dbReference type="STRING" id="479433.Caci_0402"/>
<dbReference type="Proteomes" id="UP000000851">
    <property type="component" value="Chromosome"/>
</dbReference>
<evidence type="ECO:0000256" key="3">
    <source>
        <dbReference type="ARBA" id="ARBA00022475"/>
    </source>
</evidence>
<dbReference type="EMBL" id="CP001700">
    <property type="protein sequence ID" value="ACU69354.1"/>
    <property type="molecule type" value="Genomic_DNA"/>
</dbReference>
<feature type="region of interest" description="Disordered" evidence="7">
    <location>
        <begin position="1"/>
        <end position="25"/>
    </location>
</feature>
<dbReference type="RefSeq" id="WP_012784649.1">
    <property type="nucleotide sequence ID" value="NC_013131.1"/>
</dbReference>
<keyword evidence="5 8" id="KW-1133">Transmembrane helix</keyword>
<feature type="transmembrane region" description="Helical" evidence="8">
    <location>
        <begin position="126"/>
        <end position="147"/>
    </location>
</feature>
<dbReference type="FunCoup" id="C7PVJ8">
    <property type="interactions" value="89"/>
</dbReference>
<feature type="domain" description="Major facilitator superfamily (MFS) profile" evidence="9">
    <location>
        <begin position="35"/>
        <end position="495"/>
    </location>
</feature>
<name>C7PVJ8_CATAD</name>
<feature type="transmembrane region" description="Helical" evidence="8">
    <location>
        <begin position="188"/>
        <end position="210"/>
    </location>
</feature>
<dbReference type="KEGG" id="cai:Caci_0402"/>
<dbReference type="Pfam" id="PF07690">
    <property type="entry name" value="MFS_1"/>
    <property type="match status" value="1"/>
</dbReference>
<feature type="transmembrane region" description="Helical" evidence="8">
    <location>
        <begin position="294"/>
        <end position="315"/>
    </location>
</feature>
<feature type="transmembrane region" description="Helical" evidence="8">
    <location>
        <begin position="321"/>
        <end position="344"/>
    </location>
</feature>
<dbReference type="GO" id="GO:0022857">
    <property type="term" value="F:transmembrane transporter activity"/>
    <property type="evidence" value="ECO:0007669"/>
    <property type="project" value="InterPro"/>
</dbReference>
<proteinExistence type="predicted"/>
<dbReference type="InParanoid" id="C7PVJ8"/>
<reference evidence="10 11" key="1">
    <citation type="journal article" date="2009" name="Stand. Genomic Sci.">
        <title>Complete genome sequence of Catenulispora acidiphila type strain (ID 139908).</title>
        <authorList>
            <person name="Copeland A."/>
            <person name="Lapidus A."/>
            <person name="Glavina Del Rio T."/>
            <person name="Nolan M."/>
            <person name="Lucas S."/>
            <person name="Chen F."/>
            <person name="Tice H."/>
            <person name="Cheng J.F."/>
            <person name="Bruce D."/>
            <person name="Goodwin L."/>
            <person name="Pitluck S."/>
            <person name="Mikhailova N."/>
            <person name="Pati A."/>
            <person name="Ivanova N."/>
            <person name="Mavromatis K."/>
            <person name="Chen A."/>
            <person name="Palaniappan K."/>
            <person name="Chain P."/>
            <person name="Land M."/>
            <person name="Hauser L."/>
            <person name="Chang Y.J."/>
            <person name="Jeffries C.D."/>
            <person name="Chertkov O."/>
            <person name="Brettin T."/>
            <person name="Detter J.C."/>
            <person name="Han C."/>
            <person name="Ali Z."/>
            <person name="Tindall B.J."/>
            <person name="Goker M."/>
            <person name="Bristow J."/>
            <person name="Eisen J.A."/>
            <person name="Markowitz V."/>
            <person name="Hugenholtz P."/>
            <person name="Kyrpides N.C."/>
            <person name="Klenk H.P."/>
        </authorList>
    </citation>
    <scope>NUCLEOTIDE SEQUENCE [LARGE SCALE GENOMIC DNA]</scope>
    <source>
        <strain evidence="11">DSM 44928 / JCM 14897 / NBRC 102108 / NRRL B-24433 / ID139908</strain>
    </source>
</reference>
<feature type="transmembrane region" description="Helical" evidence="8">
    <location>
        <begin position="381"/>
        <end position="401"/>
    </location>
</feature>
<dbReference type="InterPro" id="IPR004638">
    <property type="entry name" value="EmrB-like"/>
</dbReference>
<dbReference type="InterPro" id="IPR036259">
    <property type="entry name" value="MFS_trans_sf"/>
</dbReference>
<keyword evidence="4 8" id="KW-0812">Transmembrane</keyword>
<evidence type="ECO:0000256" key="8">
    <source>
        <dbReference type="SAM" id="Phobius"/>
    </source>
</evidence>
<evidence type="ECO:0000256" key="7">
    <source>
        <dbReference type="SAM" id="MobiDB-lite"/>
    </source>
</evidence>
<dbReference type="SUPFAM" id="SSF103473">
    <property type="entry name" value="MFS general substrate transporter"/>
    <property type="match status" value="1"/>
</dbReference>
<dbReference type="CDD" id="cd17321">
    <property type="entry name" value="MFS_MMR_MDR_like"/>
    <property type="match status" value="1"/>
</dbReference>
<feature type="transmembrane region" description="Helical" evidence="8">
    <location>
        <begin position="222"/>
        <end position="242"/>
    </location>
</feature>
<dbReference type="Gene3D" id="1.20.1250.20">
    <property type="entry name" value="MFS general substrate transporter like domains"/>
    <property type="match status" value="1"/>
</dbReference>
<feature type="transmembrane region" description="Helical" evidence="8">
    <location>
        <begin position="101"/>
        <end position="120"/>
    </location>
</feature>
<evidence type="ECO:0000256" key="2">
    <source>
        <dbReference type="ARBA" id="ARBA00022448"/>
    </source>
</evidence>
<gene>
    <name evidence="10" type="ordered locus">Caci_0402</name>
</gene>
<dbReference type="NCBIfam" id="TIGR00711">
    <property type="entry name" value="efflux_EmrB"/>
    <property type="match status" value="1"/>
</dbReference>
<feature type="transmembrane region" description="Helical" evidence="8">
    <location>
        <begin position="356"/>
        <end position="375"/>
    </location>
</feature>
<keyword evidence="6 8" id="KW-0472">Membrane</keyword>
<feature type="transmembrane region" description="Helical" evidence="8">
    <location>
        <begin position="159"/>
        <end position="182"/>
    </location>
</feature>
<evidence type="ECO:0000313" key="11">
    <source>
        <dbReference type="Proteomes" id="UP000000851"/>
    </source>
</evidence>
<dbReference type="Gene3D" id="1.20.1720.10">
    <property type="entry name" value="Multidrug resistance protein D"/>
    <property type="match status" value="1"/>
</dbReference>
<dbReference type="HOGENOM" id="CLU_000960_28_2_11"/>
<evidence type="ECO:0000256" key="6">
    <source>
        <dbReference type="ARBA" id="ARBA00023136"/>
    </source>
</evidence>
<dbReference type="AlphaFoldDB" id="C7PVJ8"/>
<dbReference type="InterPro" id="IPR020846">
    <property type="entry name" value="MFS_dom"/>
</dbReference>
<keyword evidence="11" id="KW-1185">Reference proteome</keyword>
<feature type="transmembrane region" description="Helical" evidence="8">
    <location>
        <begin position="429"/>
        <end position="452"/>
    </location>
</feature>
<evidence type="ECO:0000313" key="10">
    <source>
        <dbReference type="EMBL" id="ACU69354.1"/>
    </source>
</evidence>
<comment type="subcellular location">
    <subcellularLocation>
        <location evidence="1">Cell membrane</location>
        <topology evidence="1">Multi-pass membrane protein</topology>
    </subcellularLocation>
</comment>
<evidence type="ECO:0000259" key="9">
    <source>
        <dbReference type="PROSITE" id="PS50850"/>
    </source>
</evidence>
<dbReference type="eggNOG" id="COG0477">
    <property type="taxonomic scope" value="Bacteria"/>
</dbReference>
<evidence type="ECO:0000256" key="5">
    <source>
        <dbReference type="ARBA" id="ARBA00022989"/>
    </source>
</evidence>
<feature type="transmembrane region" description="Helical" evidence="8">
    <location>
        <begin position="72"/>
        <end position="89"/>
    </location>
</feature>
<dbReference type="InterPro" id="IPR011701">
    <property type="entry name" value="MFS"/>
</dbReference>